<dbReference type="EMBL" id="BPLQ01006841">
    <property type="protein sequence ID" value="GIY25643.1"/>
    <property type="molecule type" value="Genomic_DNA"/>
</dbReference>
<protein>
    <submittedName>
        <fullName evidence="1">Uncharacterized protein</fullName>
    </submittedName>
</protein>
<reference evidence="1 2" key="1">
    <citation type="submission" date="2021-06" db="EMBL/GenBank/DDBJ databases">
        <title>Caerostris darwini draft genome.</title>
        <authorList>
            <person name="Kono N."/>
            <person name="Arakawa K."/>
        </authorList>
    </citation>
    <scope>NUCLEOTIDE SEQUENCE [LARGE SCALE GENOMIC DNA]</scope>
</reference>
<evidence type="ECO:0000313" key="2">
    <source>
        <dbReference type="Proteomes" id="UP001054837"/>
    </source>
</evidence>
<keyword evidence="2" id="KW-1185">Reference proteome</keyword>
<accession>A0AAV4RTI8</accession>
<dbReference type="Proteomes" id="UP001054837">
    <property type="component" value="Unassembled WGS sequence"/>
</dbReference>
<sequence>MEDIKTSVLFTPMLQTRKEKASWILFFKCFQSASDHQSTSQNNRAECYQKEKSNAHCRTTIDKTPAEKTDSSPHSFFLLVGGKRGWLRCEPGKHPVAAVHQAFRNQYTEHTHQDGDRL</sequence>
<comment type="caution">
    <text evidence="1">The sequence shown here is derived from an EMBL/GenBank/DDBJ whole genome shotgun (WGS) entry which is preliminary data.</text>
</comment>
<gene>
    <name evidence="1" type="ORF">CDAR_263311</name>
</gene>
<name>A0AAV4RTI8_9ARAC</name>
<organism evidence="1 2">
    <name type="scientific">Caerostris darwini</name>
    <dbReference type="NCBI Taxonomy" id="1538125"/>
    <lineage>
        <taxon>Eukaryota</taxon>
        <taxon>Metazoa</taxon>
        <taxon>Ecdysozoa</taxon>
        <taxon>Arthropoda</taxon>
        <taxon>Chelicerata</taxon>
        <taxon>Arachnida</taxon>
        <taxon>Araneae</taxon>
        <taxon>Araneomorphae</taxon>
        <taxon>Entelegynae</taxon>
        <taxon>Araneoidea</taxon>
        <taxon>Araneidae</taxon>
        <taxon>Caerostris</taxon>
    </lineage>
</organism>
<evidence type="ECO:0000313" key="1">
    <source>
        <dbReference type="EMBL" id="GIY25643.1"/>
    </source>
</evidence>
<proteinExistence type="predicted"/>
<dbReference type="AlphaFoldDB" id="A0AAV4RTI8"/>